<dbReference type="EMBL" id="WHUW01000016">
    <property type="protein sequence ID" value="KAF8438490.1"/>
    <property type="molecule type" value="Genomic_DNA"/>
</dbReference>
<dbReference type="Gene3D" id="3.40.605.10">
    <property type="entry name" value="Aldehyde Dehydrogenase, Chain A, domain 1"/>
    <property type="match status" value="1"/>
</dbReference>
<gene>
    <name evidence="6" type="ORF">L210DRAFT_646500</name>
</gene>
<evidence type="ECO:0000256" key="3">
    <source>
        <dbReference type="PROSITE-ProRule" id="PRU10007"/>
    </source>
</evidence>
<proteinExistence type="inferred from homology"/>
<keyword evidence="7" id="KW-1185">Reference proteome</keyword>
<name>A0AAD4BS16_BOLED</name>
<dbReference type="PANTHER" id="PTHR11699">
    <property type="entry name" value="ALDEHYDE DEHYDROGENASE-RELATED"/>
    <property type="match status" value="1"/>
</dbReference>
<dbReference type="InterPro" id="IPR015590">
    <property type="entry name" value="Aldehyde_DH_dom"/>
</dbReference>
<dbReference type="InterPro" id="IPR016163">
    <property type="entry name" value="Ald_DH_C"/>
</dbReference>
<comment type="caution">
    <text evidence="6">The sequence shown here is derived from an EMBL/GenBank/DDBJ whole genome shotgun (WGS) entry which is preliminary data.</text>
</comment>
<dbReference type="InterPro" id="IPR016161">
    <property type="entry name" value="Ald_DH/histidinol_DH"/>
</dbReference>
<dbReference type="Proteomes" id="UP001194468">
    <property type="component" value="Unassembled WGS sequence"/>
</dbReference>
<comment type="similarity">
    <text evidence="1 4">Belongs to the aldehyde dehydrogenase family.</text>
</comment>
<accession>A0AAD4BS16</accession>
<reference evidence="6" key="1">
    <citation type="submission" date="2019-10" db="EMBL/GenBank/DDBJ databases">
        <authorList>
            <consortium name="DOE Joint Genome Institute"/>
            <person name="Kuo A."/>
            <person name="Miyauchi S."/>
            <person name="Kiss E."/>
            <person name="Drula E."/>
            <person name="Kohler A."/>
            <person name="Sanchez-Garcia M."/>
            <person name="Andreopoulos B."/>
            <person name="Barry K.W."/>
            <person name="Bonito G."/>
            <person name="Buee M."/>
            <person name="Carver A."/>
            <person name="Chen C."/>
            <person name="Cichocki N."/>
            <person name="Clum A."/>
            <person name="Culley D."/>
            <person name="Crous P.W."/>
            <person name="Fauchery L."/>
            <person name="Girlanda M."/>
            <person name="Hayes R."/>
            <person name="Keri Z."/>
            <person name="LaButti K."/>
            <person name="Lipzen A."/>
            <person name="Lombard V."/>
            <person name="Magnuson J."/>
            <person name="Maillard F."/>
            <person name="Morin E."/>
            <person name="Murat C."/>
            <person name="Nolan M."/>
            <person name="Ohm R."/>
            <person name="Pangilinan J."/>
            <person name="Pereira M."/>
            <person name="Perotto S."/>
            <person name="Peter M."/>
            <person name="Riley R."/>
            <person name="Sitrit Y."/>
            <person name="Stielow B."/>
            <person name="Szollosi G."/>
            <person name="Zifcakova L."/>
            <person name="Stursova M."/>
            <person name="Spatafora J.W."/>
            <person name="Tedersoo L."/>
            <person name="Vaario L.-M."/>
            <person name="Yamada A."/>
            <person name="Yan M."/>
            <person name="Wang P."/>
            <person name="Xu J."/>
            <person name="Bruns T."/>
            <person name="Baldrian P."/>
            <person name="Vilgalys R."/>
            <person name="Henrissat B."/>
            <person name="Grigoriev I.V."/>
            <person name="Hibbett D."/>
            <person name="Nagy L.G."/>
            <person name="Martin F.M."/>
        </authorList>
    </citation>
    <scope>NUCLEOTIDE SEQUENCE</scope>
    <source>
        <strain evidence="6">BED1</strain>
    </source>
</reference>
<feature type="domain" description="Aldehyde dehydrogenase" evidence="5">
    <location>
        <begin position="2"/>
        <end position="60"/>
    </location>
</feature>
<feature type="active site" evidence="3">
    <location>
        <position position="33"/>
    </location>
</feature>
<evidence type="ECO:0000256" key="2">
    <source>
        <dbReference type="ARBA" id="ARBA00023002"/>
    </source>
</evidence>
<evidence type="ECO:0000256" key="1">
    <source>
        <dbReference type="ARBA" id="ARBA00009986"/>
    </source>
</evidence>
<evidence type="ECO:0000259" key="5">
    <source>
        <dbReference type="Pfam" id="PF00171"/>
    </source>
</evidence>
<dbReference type="InterPro" id="IPR029510">
    <property type="entry name" value="Ald_DH_CS_GLU"/>
</dbReference>
<dbReference type="Gene3D" id="3.40.309.10">
    <property type="entry name" value="Aldehyde Dehydrogenase, Chain A, domain 2"/>
    <property type="match status" value="1"/>
</dbReference>
<dbReference type="AlphaFoldDB" id="A0AAD4BS16"/>
<keyword evidence="2 4" id="KW-0560">Oxidoreductase</keyword>
<organism evidence="6 7">
    <name type="scientific">Boletus edulis BED1</name>
    <dbReference type="NCBI Taxonomy" id="1328754"/>
    <lineage>
        <taxon>Eukaryota</taxon>
        <taxon>Fungi</taxon>
        <taxon>Dikarya</taxon>
        <taxon>Basidiomycota</taxon>
        <taxon>Agaricomycotina</taxon>
        <taxon>Agaricomycetes</taxon>
        <taxon>Agaricomycetidae</taxon>
        <taxon>Boletales</taxon>
        <taxon>Boletineae</taxon>
        <taxon>Boletaceae</taxon>
        <taxon>Boletoideae</taxon>
        <taxon>Boletus</taxon>
    </lineage>
</organism>
<sequence length="77" mass="8265">MKIEKVAFTGSTLVGRKVMEASAKSNLKNVTLELGGKSPNIIFDHADLGQVVNWAAFGILSVFPSRVGLRLMSCASR</sequence>
<dbReference type="SUPFAM" id="SSF53720">
    <property type="entry name" value="ALDH-like"/>
    <property type="match status" value="1"/>
</dbReference>
<protein>
    <submittedName>
        <fullName evidence="6">Aldehyde dehydrogenase family-domain-containing protein</fullName>
    </submittedName>
</protein>
<dbReference type="GO" id="GO:0016620">
    <property type="term" value="F:oxidoreductase activity, acting on the aldehyde or oxo group of donors, NAD or NADP as acceptor"/>
    <property type="evidence" value="ECO:0007669"/>
    <property type="project" value="InterPro"/>
</dbReference>
<reference evidence="6" key="2">
    <citation type="journal article" date="2020" name="Nat. Commun.">
        <title>Large-scale genome sequencing of mycorrhizal fungi provides insights into the early evolution of symbiotic traits.</title>
        <authorList>
            <person name="Miyauchi S."/>
            <person name="Kiss E."/>
            <person name="Kuo A."/>
            <person name="Drula E."/>
            <person name="Kohler A."/>
            <person name="Sanchez-Garcia M."/>
            <person name="Morin E."/>
            <person name="Andreopoulos B."/>
            <person name="Barry K.W."/>
            <person name="Bonito G."/>
            <person name="Buee M."/>
            <person name="Carver A."/>
            <person name="Chen C."/>
            <person name="Cichocki N."/>
            <person name="Clum A."/>
            <person name="Culley D."/>
            <person name="Crous P.W."/>
            <person name="Fauchery L."/>
            <person name="Girlanda M."/>
            <person name="Hayes R.D."/>
            <person name="Keri Z."/>
            <person name="LaButti K."/>
            <person name="Lipzen A."/>
            <person name="Lombard V."/>
            <person name="Magnuson J."/>
            <person name="Maillard F."/>
            <person name="Murat C."/>
            <person name="Nolan M."/>
            <person name="Ohm R.A."/>
            <person name="Pangilinan J."/>
            <person name="Pereira M.F."/>
            <person name="Perotto S."/>
            <person name="Peter M."/>
            <person name="Pfister S."/>
            <person name="Riley R."/>
            <person name="Sitrit Y."/>
            <person name="Stielow J.B."/>
            <person name="Szollosi G."/>
            <person name="Zifcakova L."/>
            <person name="Stursova M."/>
            <person name="Spatafora J.W."/>
            <person name="Tedersoo L."/>
            <person name="Vaario L.M."/>
            <person name="Yamada A."/>
            <person name="Yan M."/>
            <person name="Wang P."/>
            <person name="Xu J."/>
            <person name="Bruns T."/>
            <person name="Baldrian P."/>
            <person name="Vilgalys R."/>
            <person name="Dunand C."/>
            <person name="Henrissat B."/>
            <person name="Grigoriev I.V."/>
            <person name="Hibbett D."/>
            <person name="Nagy L.G."/>
            <person name="Martin F.M."/>
        </authorList>
    </citation>
    <scope>NUCLEOTIDE SEQUENCE</scope>
    <source>
        <strain evidence="6">BED1</strain>
    </source>
</reference>
<dbReference type="PROSITE" id="PS00687">
    <property type="entry name" value="ALDEHYDE_DEHYDR_GLU"/>
    <property type="match status" value="1"/>
</dbReference>
<evidence type="ECO:0000256" key="4">
    <source>
        <dbReference type="RuleBase" id="RU003345"/>
    </source>
</evidence>
<dbReference type="InterPro" id="IPR016162">
    <property type="entry name" value="Ald_DH_N"/>
</dbReference>
<dbReference type="Pfam" id="PF00171">
    <property type="entry name" value="Aldedh"/>
    <property type="match status" value="1"/>
</dbReference>
<evidence type="ECO:0000313" key="6">
    <source>
        <dbReference type="EMBL" id="KAF8438490.1"/>
    </source>
</evidence>
<evidence type="ECO:0000313" key="7">
    <source>
        <dbReference type="Proteomes" id="UP001194468"/>
    </source>
</evidence>